<dbReference type="Pfam" id="PF00989">
    <property type="entry name" value="PAS"/>
    <property type="match status" value="1"/>
</dbReference>
<comment type="subcellular location">
    <subcellularLocation>
        <location evidence="2">Cell membrane</location>
        <topology evidence="2">Multi-pass membrane protein</topology>
    </subcellularLocation>
</comment>
<gene>
    <name evidence="22" type="ORF">DFP90_10633</name>
</gene>
<evidence type="ECO:0000256" key="4">
    <source>
        <dbReference type="ARBA" id="ARBA00022475"/>
    </source>
</evidence>
<evidence type="ECO:0000256" key="2">
    <source>
        <dbReference type="ARBA" id="ARBA00004651"/>
    </source>
</evidence>
<dbReference type="EMBL" id="QRDW01000006">
    <property type="protein sequence ID" value="RED49056.1"/>
    <property type="molecule type" value="Genomic_DNA"/>
</dbReference>
<dbReference type="Gene3D" id="3.40.50.2300">
    <property type="match status" value="2"/>
</dbReference>
<dbReference type="Gene3D" id="6.10.340.10">
    <property type="match status" value="1"/>
</dbReference>
<dbReference type="PROSITE" id="PS50112">
    <property type="entry name" value="PAS"/>
    <property type="match status" value="1"/>
</dbReference>
<dbReference type="Gene3D" id="1.20.120.160">
    <property type="entry name" value="HPT domain"/>
    <property type="match status" value="1"/>
</dbReference>
<evidence type="ECO:0000256" key="14">
    <source>
        <dbReference type="PROSITE-ProRule" id="PRU00110"/>
    </source>
</evidence>
<dbReference type="InterPro" id="IPR003660">
    <property type="entry name" value="HAMP_dom"/>
</dbReference>
<dbReference type="InterPro" id="IPR003594">
    <property type="entry name" value="HATPase_dom"/>
</dbReference>
<dbReference type="Gene3D" id="1.10.287.130">
    <property type="match status" value="1"/>
</dbReference>
<keyword evidence="23" id="KW-1185">Reference proteome</keyword>
<dbReference type="Pfam" id="PF00072">
    <property type="entry name" value="Response_reg"/>
    <property type="match status" value="1"/>
</dbReference>
<dbReference type="PANTHER" id="PTHR45339">
    <property type="entry name" value="HYBRID SIGNAL TRANSDUCTION HISTIDINE KINASE J"/>
    <property type="match status" value="1"/>
</dbReference>
<dbReference type="OrthoDB" id="7991996at2"/>
<feature type="transmembrane region" description="Helical" evidence="16">
    <location>
        <begin position="358"/>
        <end position="376"/>
    </location>
</feature>
<evidence type="ECO:0000313" key="23">
    <source>
        <dbReference type="Proteomes" id="UP000256845"/>
    </source>
</evidence>
<dbReference type="CDD" id="cd17546">
    <property type="entry name" value="REC_hyHK_CKI1_RcsC-like"/>
    <property type="match status" value="1"/>
</dbReference>
<dbReference type="Pfam" id="PF02518">
    <property type="entry name" value="HATPase_c"/>
    <property type="match status" value="1"/>
</dbReference>
<dbReference type="FunFam" id="3.30.565.10:FF:000010">
    <property type="entry name" value="Sensor histidine kinase RcsC"/>
    <property type="match status" value="1"/>
</dbReference>
<keyword evidence="11 16" id="KW-1133">Transmembrane helix</keyword>
<feature type="transmembrane region" description="Helical" evidence="16">
    <location>
        <begin position="23"/>
        <end position="45"/>
    </location>
</feature>
<dbReference type="SMART" id="SM00448">
    <property type="entry name" value="REC"/>
    <property type="match status" value="1"/>
</dbReference>
<proteinExistence type="predicted"/>
<keyword evidence="9" id="KW-0418">Kinase</keyword>
<dbReference type="Pfam" id="PF22673">
    <property type="entry name" value="MCP-like_PDC_1"/>
    <property type="match status" value="1"/>
</dbReference>
<dbReference type="GO" id="GO:0005524">
    <property type="term" value="F:ATP binding"/>
    <property type="evidence" value="ECO:0007669"/>
    <property type="project" value="UniProtKB-KW"/>
</dbReference>
<dbReference type="InterPro" id="IPR036641">
    <property type="entry name" value="HPT_dom_sf"/>
</dbReference>
<evidence type="ECO:0000256" key="6">
    <source>
        <dbReference type="ARBA" id="ARBA00022679"/>
    </source>
</evidence>
<dbReference type="NCBIfam" id="TIGR00229">
    <property type="entry name" value="sensory_box"/>
    <property type="match status" value="1"/>
</dbReference>
<keyword evidence="13 16" id="KW-0472">Membrane</keyword>
<dbReference type="PRINTS" id="PR00344">
    <property type="entry name" value="BCTRLSENSOR"/>
</dbReference>
<dbReference type="PROSITE" id="PS50110">
    <property type="entry name" value="RESPONSE_REGULATORY"/>
    <property type="match status" value="1"/>
</dbReference>
<evidence type="ECO:0000259" key="21">
    <source>
        <dbReference type="PROSITE" id="PS50894"/>
    </source>
</evidence>
<dbReference type="InterPro" id="IPR005467">
    <property type="entry name" value="His_kinase_dom"/>
</dbReference>
<keyword evidence="5 15" id="KW-0597">Phosphoprotein</keyword>
<accession>A0A3D9HJG5</accession>
<feature type="transmembrane region" description="Helical" evidence="16">
    <location>
        <begin position="396"/>
        <end position="417"/>
    </location>
</feature>
<dbReference type="Pfam" id="PF00512">
    <property type="entry name" value="HisKA"/>
    <property type="match status" value="1"/>
</dbReference>
<dbReference type="SUPFAM" id="SSF47384">
    <property type="entry name" value="Homodimeric domain of signal transducing histidine kinase"/>
    <property type="match status" value="1"/>
</dbReference>
<keyword evidence="10" id="KW-0067">ATP-binding</keyword>
<dbReference type="SUPFAM" id="SSF55874">
    <property type="entry name" value="ATPase domain of HSP90 chaperone/DNA topoisomerase II/histidine kinase"/>
    <property type="match status" value="1"/>
</dbReference>
<dbReference type="PROSITE" id="PS50894">
    <property type="entry name" value="HPT"/>
    <property type="match status" value="1"/>
</dbReference>
<sequence>MAEQLEDKVGKALPRPVQWYESLQFRLSIGLLVILGILILAFMTVNQTLLRSVLIENNFDLVEQAGTGLVTELGQQVEATEALTRSIASLVERLPFDEKLYKQVVPHLMKTGGNEEIIAGGGVWPEPYQFDPSRERRSFFWARKFDNQLKYYDDYNAPEGLGYHREEWYVPAKYVGRDRCFWSKSYMDPYSLEPMVTCSVPMHREEEMVGVATVDVKLAGLQQFFATRAEKLGGYAFAVDRNNKFLSYPALDMVKVVNVPGKQNQAREFVTVREFATRHPDFKPIAARLQEFSDQLLSLAQEHGGYDPGLSELIANESYQINRHEAQMISATFADPLSPGNGAGDFKSSVRFSMSKDLILGEPVLVSMFIMPKVYWKIVVVTPQQPLIDRASEVTGQILTVLIAIILVSMAGAFLWLRRALVRPLAAMTGEISASPLGGVSVRPLREKGFTEIDLLGSTINRMRDQLSMSFEELRESENRFRLIAESLPEGLVIARRSDGKVLYLNRRLRELFAIPPEEDEHKLRFLDFYDDPADRAQLLLKLQTTNVVSDFVIPARRLDGTRFWMSVSTCAISFMGEDALVTGVIDVTKRKQAEDEVALYRSHLEQMVEERTAELEGAKQVALQAAAAKQNFLANMSHEIRTPLNSIVGIGHLLLMKEHLPAQNRYLLNLNKAGKILLKIINDILDITKMDVGKLKAEAVEFDLDDVLDDLSIHIRPMLAEKSIDAYLLRPANLDRKLVGDPLKLQQVLLNLITNAIKFTHQGYVECDIRFDPLDGDRAELFFNVRDTGIGIPKDKMESIFNAFTQADSATTREYGGTGLGLAISKTLVQLMGGSISVESKPGEGSCFRFQVPMGLAAQDKENPFAGLDSPVHVLTISNDERELNSLERLFSRLSMMPVTAGFDAGAVDILKAAAVSDHPFEVLLMDWDQDKPAKQAMLAGLKASGVRDKLAVIAVTQSITTEDERMLDTGILDAVLSRPVRISRLKSSIGTLLNMEIDAPHLPLSPGGRDRPLADVRILLVEDNEQNQFVVEELMGDAGAEITIAGNGRHALDLIRDRGADAFDIVLMDLHMPVMDGFEAVRLIRRDFGPEELPVIALTAEVFQEVVDKCHHHGMNDYLAKPINPSHAIEVISRWSRRSGRDAVPMAKSEDLVAVPGDPLEHLSLEGGLANLDGRRSLYQKMLRDYLDKYSDFEGELSILLASGPSEEAARFVHTFCGLSGTIGATGLEKAARLFKKELDDCRKNEDVVPPDPESLVSALGLLLLEIRRVLEEGFLDRDPTIH</sequence>
<dbReference type="SMART" id="SM00091">
    <property type="entry name" value="PAS"/>
    <property type="match status" value="1"/>
</dbReference>
<dbReference type="InterPro" id="IPR011006">
    <property type="entry name" value="CheY-like_superfamily"/>
</dbReference>
<evidence type="ECO:0000256" key="11">
    <source>
        <dbReference type="ARBA" id="ARBA00022989"/>
    </source>
</evidence>
<keyword evidence="12" id="KW-0902">Two-component regulatory system</keyword>
<dbReference type="SUPFAM" id="SSF47226">
    <property type="entry name" value="Histidine-containing phosphotransfer domain, HPT domain"/>
    <property type="match status" value="1"/>
</dbReference>
<dbReference type="InterPro" id="IPR036890">
    <property type="entry name" value="HATPase_C_sf"/>
</dbReference>
<dbReference type="GO" id="GO:0000155">
    <property type="term" value="F:phosphorelay sensor kinase activity"/>
    <property type="evidence" value="ECO:0007669"/>
    <property type="project" value="InterPro"/>
</dbReference>
<evidence type="ECO:0000256" key="9">
    <source>
        <dbReference type="ARBA" id="ARBA00022777"/>
    </source>
</evidence>
<dbReference type="InterPro" id="IPR013767">
    <property type="entry name" value="PAS_fold"/>
</dbReference>
<keyword evidence="6" id="KW-0808">Transferase</keyword>
<dbReference type="SUPFAM" id="SSF52172">
    <property type="entry name" value="CheY-like"/>
    <property type="match status" value="2"/>
</dbReference>
<evidence type="ECO:0000256" key="12">
    <source>
        <dbReference type="ARBA" id="ARBA00023012"/>
    </source>
</evidence>
<dbReference type="GO" id="GO:0006355">
    <property type="term" value="P:regulation of DNA-templated transcription"/>
    <property type="evidence" value="ECO:0007669"/>
    <property type="project" value="InterPro"/>
</dbReference>
<evidence type="ECO:0000256" key="7">
    <source>
        <dbReference type="ARBA" id="ARBA00022692"/>
    </source>
</evidence>
<dbReference type="CDD" id="cd12913">
    <property type="entry name" value="PDC1_MCP_like"/>
    <property type="match status" value="1"/>
</dbReference>
<feature type="modified residue" description="Phosphohistidine" evidence="14">
    <location>
        <position position="1216"/>
    </location>
</feature>
<dbReference type="Gene3D" id="3.30.565.10">
    <property type="entry name" value="Histidine kinase-like ATPase, C-terminal domain"/>
    <property type="match status" value="1"/>
</dbReference>
<evidence type="ECO:0000256" key="3">
    <source>
        <dbReference type="ARBA" id="ARBA00012438"/>
    </source>
</evidence>
<feature type="domain" description="Histidine kinase" evidence="17">
    <location>
        <begin position="636"/>
        <end position="857"/>
    </location>
</feature>
<evidence type="ECO:0000313" key="22">
    <source>
        <dbReference type="EMBL" id="RED49056.1"/>
    </source>
</evidence>
<dbReference type="PROSITE" id="PS50109">
    <property type="entry name" value="HIS_KIN"/>
    <property type="match status" value="1"/>
</dbReference>
<feature type="domain" description="HPt" evidence="21">
    <location>
        <begin position="1177"/>
        <end position="1276"/>
    </location>
</feature>
<dbReference type="CDD" id="cd00130">
    <property type="entry name" value="PAS"/>
    <property type="match status" value="1"/>
</dbReference>
<dbReference type="GO" id="GO:0005886">
    <property type="term" value="C:plasma membrane"/>
    <property type="evidence" value="ECO:0007669"/>
    <property type="project" value="UniProtKB-SubCell"/>
</dbReference>
<evidence type="ECO:0000256" key="16">
    <source>
        <dbReference type="SAM" id="Phobius"/>
    </source>
</evidence>
<dbReference type="CDD" id="cd16922">
    <property type="entry name" value="HATPase_EvgS-ArcB-TorS-like"/>
    <property type="match status" value="1"/>
</dbReference>
<keyword evidence="4" id="KW-1003">Cell membrane</keyword>
<dbReference type="SMART" id="SM00388">
    <property type="entry name" value="HisKA"/>
    <property type="match status" value="1"/>
</dbReference>
<feature type="domain" description="HAMP" evidence="20">
    <location>
        <begin position="419"/>
        <end position="472"/>
    </location>
</feature>
<evidence type="ECO:0000259" key="19">
    <source>
        <dbReference type="PROSITE" id="PS50112"/>
    </source>
</evidence>
<keyword evidence="7 16" id="KW-0812">Transmembrane</keyword>
<dbReference type="PROSITE" id="PS50885">
    <property type="entry name" value="HAMP"/>
    <property type="match status" value="1"/>
</dbReference>
<comment type="catalytic activity">
    <reaction evidence="1">
        <text>ATP + protein L-histidine = ADP + protein N-phospho-L-histidine.</text>
        <dbReference type="EC" id="2.7.13.3"/>
    </reaction>
</comment>
<feature type="domain" description="Response regulatory" evidence="18">
    <location>
        <begin position="1019"/>
        <end position="1138"/>
    </location>
</feature>
<dbReference type="Gene3D" id="3.30.450.20">
    <property type="entry name" value="PAS domain"/>
    <property type="match status" value="2"/>
</dbReference>
<dbReference type="EC" id="2.7.13.3" evidence="3"/>
<dbReference type="InterPro" id="IPR035965">
    <property type="entry name" value="PAS-like_dom_sf"/>
</dbReference>
<dbReference type="InterPro" id="IPR008207">
    <property type="entry name" value="Sig_transdc_His_kin_Hpt_dom"/>
</dbReference>
<dbReference type="InterPro" id="IPR001789">
    <property type="entry name" value="Sig_transdc_resp-reg_receiver"/>
</dbReference>
<protein>
    <recommendedName>
        <fullName evidence="3">histidine kinase</fullName>
        <ecNumber evidence="3">2.7.13.3</ecNumber>
    </recommendedName>
</protein>
<reference evidence="22 23" key="1">
    <citation type="submission" date="2018-07" db="EMBL/GenBank/DDBJ databases">
        <title>Genomic Encyclopedia of Type Strains, Phase III (KMG-III): the genomes of soil and plant-associated and newly described type strains.</title>
        <authorList>
            <person name="Whitman W."/>
        </authorList>
    </citation>
    <scope>NUCLEOTIDE SEQUENCE [LARGE SCALE GENOMIC DNA]</scope>
    <source>
        <strain evidence="22 23">CECT 8488</strain>
    </source>
</reference>
<evidence type="ECO:0000256" key="1">
    <source>
        <dbReference type="ARBA" id="ARBA00000085"/>
    </source>
</evidence>
<dbReference type="CDD" id="cd00082">
    <property type="entry name" value="HisKA"/>
    <property type="match status" value="1"/>
</dbReference>
<evidence type="ECO:0000259" key="18">
    <source>
        <dbReference type="PROSITE" id="PS50110"/>
    </source>
</evidence>
<dbReference type="Proteomes" id="UP000256845">
    <property type="component" value="Unassembled WGS sequence"/>
</dbReference>
<organism evidence="22 23">
    <name type="scientific">Aestuariispira insulae</name>
    <dbReference type="NCBI Taxonomy" id="1461337"/>
    <lineage>
        <taxon>Bacteria</taxon>
        <taxon>Pseudomonadati</taxon>
        <taxon>Pseudomonadota</taxon>
        <taxon>Alphaproteobacteria</taxon>
        <taxon>Rhodospirillales</taxon>
        <taxon>Kiloniellaceae</taxon>
        <taxon>Aestuariispira</taxon>
    </lineage>
</organism>
<feature type="modified residue" description="4-aspartylphosphate" evidence="15">
    <location>
        <position position="1071"/>
    </location>
</feature>
<evidence type="ECO:0000259" key="20">
    <source>
        <dbReference type="PROSITE" id="PS50885"/>
    </source>
</evidence>
<comment type="caution">
    <text evidence="22">The sequence shown here is derived from an EMBL/GenBank/DDBJ whole genome shotgun (WGS) entry which is preliminary data.</text>
</comment>
<evidence type="ECO:0000256" key="10">
    <source>
        <dbReference type="ARBA" id="ARBA00022840"/>
    </source>
</evidence>
<dbReference type="InterPro" id="IPR036097">
    <property type="entry name" value="HisK_dim/P_sf"/>
</dbReference>
<evidence type="ECO:0000256" key="13">
    <source>
        <dbReference type="ARBA" id="ARBA00023136"/>
    </source>
</evidence>
<dbReference type="SMART" id="SM00387">
    <property type="entry name" value="HATPase_c"/>
    <property type="match status" value="1"/>
</dbReference>
<dbReference type="PANTHER" id="PTHR45339:SF1">
    <property type="entry name" value="HYBRID SIGNAL TRANSDUCTION HISTIDINE KINASE J"/>
    <property type="match status" value="1"/>
</dbReference>
<evidence type="ECO:0000256" key="5">
    <source>
        <dbReference type="ARBA" id="ARBA00022553"/>
    </source>
</evidence>
<dbReference type="InterPro" id="IPR004358">
    <property type="entry name" value="Sig_transdc_His_kin-like_C"/>
</dbReference>
<dbReference type="InterPro" id="IPR003661">
    <property type="entry name" value="HisK_dim/P_dom"/>
</dbReference>
<evidence type="ECO:0000256" key="15">
    <source>
        <dbReference type="PROSITE-ProRule" id="PRU00169"/>
    </source>
</evidence>
<evidence type="ECO:0000256" key="8">
    <source>
        <dbReference type="ARBA" id="ARBA00022741"/>
    </source>
</evidence>
<dbReference type="InterPro" id="IPR000014">
    <property type="entry name" value="PAS"/>
</dbReference>
<dbReference type="RefSeq" id="WP_115937268.1">
    <property type="nucleotide sequence ID" value="NZ_QRDW01000006.1"/>
</dbReference>
<feature type="domain" description="PAS" evidence="19">
    <location>
        <begin position="477"/>
        <end position="519"/>
    </location>
</feature>
<keyword evidence="8" id="KW-0547">Nucleotide-binding</keyword>
<name>A0A3D9HJG5_9PROT</name>
<evidence type="ECO:0000259" key="17">
    <source>
        <dbReference type="PROSITE" id="PS50109"/>
    </source>
</evidence>
<dbReference type="SUPFAM" id="SSF55785">
    <property type="entry name" value="PYP-like sensor domain (PAS domain)"/>
    <property type="match status" value="1"/>
</dbReference>